<gene>
    <name evidence="2" type="ORF">BacF7301_14960</name>
</gene>
<evidence type="ECO:0000313" key="2">
    <source>
        <dbReference type="EMBL" id="QIU95367.1"/>
    </source>
</evidence>
<evidence type="ECO:0000313" key="3">
    <source>
        <dbReference type="Proteomes" id="UP000501780"/>
    </source>
</evidence>
<reference evidence="2 3" key="1">
    <citation type="submission" date="2020-03" db="EMBL/GenBank/DDBJ databases">
        <title>Genomic analysis of Bacteroides faecium CBA7301.</title>
        <authorList>
            <person name="Kim J."/>
            <person name="Roh S.W."/>
        </authorList>
    </citation>
    <scope>NUCLEOTIDE SEQUENCE [LARGE SCALE GENOMIC DNA]</scope>
    <source>
        <strain evidence="2 3">CBA7301</strain>
    </source>
</reference>
<dbReference type="KEGG" id="bfc:BacF7301_14960"/>
<feature type="chain" id="PRO_5026063122" evidence="1">
    <location>
        <begin position="36"/>
        <end position="524"/>
    </location>
</feature>
<dbReference type="RefSeq" id="WP_167963985.1">
    <property type="nucleotide sequence ID" value="NZ_CP050831.1"/>
</dbReference>
<dbReference type="Pfam" id="PF16394">
    <property type="entry name" value="DUF5003"/>
    <property type="match status" value="1"/>
</dbReference>
<feature type="signal peptide" evidence="1">
    <location>
        <begin position="1"/>
        <end position="35"/>
    </location>
</feature>
<name>A0A6H0KSG2_9BACE</name>
<organism evidence="2 3">
    <name type="scientific">Bacteroides faecium</name>
    <dbReference type="NCBI Taxonomy" id="2715212"/>
    <lineage>
        <taxon>Bacteria</taxon>
        <taxon>Pseudomonadati</taxon>
        <taxon>Bacteroidota</taxon>
        <taxon>Bacteroidia</taxon>
        <taxon>Bacteroidales</taxon>
        <taxon>Bacteroidaceae</taxon>
        <taxon>Bacteroides</taxon>
    </lineage>
</organism>
<protein>
    <submittedName>
        <fullName evidence="2">DUF5003 domain-containing protein</fullName>
    </submittedName>
</protein>
<evidence type="ECO:0000256" key="1">
    <source>
        <dbReference type="SAM" id="SignalP"/>
    </source>
</evidence>
<proteinExistence type="predicted"/>
<dbReference type="EMBL" id="CP050831">
    <property type="protein sequence ID" value="QIU95367.1"/>
    <property type="molecule type" value="Genomic_DNA"/>
</dbReference>
<dbReference type="Proteomes" id="UP000501780">
    <property type="component" value="Chromosome"/>
</dbReference>
<keyword evidence="1" id="KW-0732">Signal</keyword>
<sequence>MKKFKQETSLMLMRKFSLNGFLAILFMAFCMSACSDDDEDDAASVFPEKQTVNCKAGDDKEFTFKANANWQLTSSATWCRFVTGEMENYSLSGTAGTQTVKLRITDEAVEFEAPTTAQLVMMIGADKAIIADVVRGSKNRSLKIYDMEGNEIQEIEVGYDDYLSFKVEANFRFAATNRPEWLDINGNAIVGSINERVEGSVKVINEPQYAKYAQNGKLTFTDEEGIESYEFPLVYKGMNPKGIKIINSNPWNWEVSLDGKTFTQTSSSGASGSTSSSTYRNFVPFTIQAFNDDFEVVYIEKKTEYGMTRMLINGDEGEVVDWMHLTGEKGNVRLKIDEGFEEREGFVLVIPSALYQDIKDDLWGNLIERDPETYEQDIKFSYQQSNLLINIVQKQKKQVDEQAFKITYFDADWVTQEVDCTKVTDSDIKDQYPGINDIYTMEWPDANSFTVDPLEGDYEDVWIFKLMRGDVDLSNESEIIEGSESSCNIYLEDPTSLTEELHLSIINKESGETLKVLIITPNYN</sequence>
<dbReference type="InterPro" id="IPR032167">
    <property type="entry name" value="DUF5003"/>
</dbReference>
<dbReference type="Gene3D" id="2.60.40.10">
    <property type="entry name" value="Immunoglobulins"/>
    <property type="match status" value="1"/>
</dbReference>
<dbReference type="InterPro" id="IPR013783">
    <property type="entry name" value="Ig-like_fold"/>
</dbReference>
<accession>A0A6H0KSG2</accession>
<keyword evidence="3" id="KW-1185">Reference proteome</keyword>
<dbReference type="AlphaFoldDB" id="A0A6H0KSG2"/>